<comment type="similarity">
    <text evidence="2">Belongs to the peptidase S54 family.</text>
</comment>
<dbReference type="GO" id="GO:0016020">
    <property type="term" value="C:membrane"/>
    <property type="evidence" value="ECO:0007669"/>
    <property type="project" value="UniProtKB-SubCell"/>
</dbReference>
<dbReference type="InterPro" id="IPR035952">
    <property type="entry name" value="Rhomboid-like_sf"/>
</dbReference>
<dbReference type="PANTHER" id="PTHR43731:SF14">
    <property type="entry name" value="PRESENILIN-ASSOCIATED RHOMBOID-LIKE PROTEIN, MITOCHONDRIAL"/>
    <property type="match status" value="1"/>
</dbReference>
<keyword evidence="4" id="KW-0378">Hydrolase</keyword>
<keyword evidence="10" id="KW-1185">Reference proteome</keyword>
<comment type="subcellular location">
    <subcellularLocation>
        <location evidence="1">Membrane</location>
        <topology evidence="1">Multi-pass membrane protein</topology>
    </subcellularLocation>
</comment>
<gene>
    <name evidence="9" type="ORF">GGQ63_002696</name>
</gene>
<keyword evidence="6 7" id="KW-0472">Membrane</keyword>
<dbReference type="EMBL" id="JACHOO010000005">
    <property type="protein sequence ID" value="MBB5753626.1"/>
    <property type="molecule type" value="Genomic_DNA"/>
</dbReference>
<dbReference type="AlphaFoldDB" id="A0A7W9FN28"/>
<dbReference type="RefSeq" id="WP_183856634.1">
    <property type="nucleotide sequence ID" value="NZ_JACHOO010000005.1"/>
</dbReference>
<evidence type="ECO:0000256" key="1">
    <source>
        <dbReference type="ARBA" id="ARBA00004141"/>
    </source>
</evidence>
<keyword evidence="3 7" id="KW-0812">Transmembrane</keyword>
<dbReference type="InterPro" id="IPR050925">
    <property type="entry name" value="Rhomboid_protease_S54"/>
</dbReference>
<evidence type="ECO:0000256" key="6">
    <source>
        <dbReference type="ARBA" id="ARBA00023136"/>
    </source>
</evidence>
<dbReference type="GO" id="GO:0006508">
    <property type="term" value="P:proteolysis"/>
    <property type="evidence" value="ECO:0007669"/>
    <property type="project" value="UniProtKB-KW"/>
</dbReference>
<feature type="transmembrane region" description="Helical" evidence="7">
    <location>
        <begin position="81"/>
        <end position="100"/>
    </location>
</feature>
<dbReference type="GO" id="GO:0004252">
    <property type="term" value="F:serine-type endopeptidase activity"/>
    <property type="evidence" value="ECO:0007669"/>
    <property type="project" value="InterPro"/>
</dbReference>
<evidence type="ECO:0000256" key="4">
    <source>
        <dbReference type="ARBA" id="ARBA00022801"/>
    </source>
</evidence>
<evidence type="ECO:0000259" key="8">
    <source>
        <dbReference type="Pfam" id="PF01694"/>
    </source>
</evidence>
<dbReference type="PANTHER" id="PTHR43731">
    <property type="entry name" value="RHOMBOID PROTEASE"/>
    <property type="match status" value="1"/>
</dbReference>
<keyword evidence="5 7" id="KW-1133">Transmembrane helix</keyword>
<accession>A0A7W9FN28</accession>
<evidence type="ECO:0000256" key="5">
    <source>
        <dbReference type="ARBA" id="ARBA00022989"/>
    </source>
</evidence>
<dbReference type="Pfam" id="PF01694">
    <property type="entry name" value="Rhomboid"/>
    <property type="match status" value="1"/>
</dbReference>
<feature type="transmembrane region" description="Helical" evidence="7">
    <location>
        <begin position="18"/>
        <end position="37"/>
    </location>
</feature>
<evidence type="ECO:0000256" key="7">
    <source>
        <dbReference type="SAM" id="Phobius"/>
    </source>
</evidence>
<dbReference type="InterPro" id="IPR022764">
    <property type="entry name" value="Peptidase_S54_rhomboid_dom"/>
</dbReference>
<evidence type="ECO:0000313" key="10">
    <source>
        <dbReference type="Proteomes" id="UP000523821"/>
    </source>
</evidence>
<dbReference type="Gene3D" id="1.20.1540.10">
    <property type="entry name" value="Rhomboid-like"/>
    <property type="match status" value="1"/>
</dbReference>
<feature type="transmembrane region" description="Helical" evidence="7">
    <location>
        <begin position="200"/>
        <end position="217"/>
    </location>
</feature>
<evidence type="ECO:0000256" key="2">
    <source>
        <dbReference type="ARBA" id="ARBA00009045"/>
    </source>
</evidence>
<evidence type="ECO:0000313" key="9">
    <source>
        <dbReference type="EMBL" id="MBB5753626.1"/>
    </source>
</evidence>
<feature type="transmembrane region" description="Helical" evidence="7">
    <location>
        <begin position="112"/>
        <end position="130"/>
    </location>
</feature>
<feature type="domain" description="Peptidase S54 rhomboid" evidence="8">
    <location>
        <begin position="73"/>
        <end position="219"/>
    </location>
</feature>
<reference evidence="9 10" key="1">
    <citation type="submission" date="2020-08" db="EMBL/GenBank/DDBJ databases">
        <title>Genomic Encyclopedia of Type Strains, Phase IV (KMG-IV): sequencing the most valuable type-strain genomes for metagenomic binning, comparative biology and taxonomic classification.</title>
        <authorList>
            <person name="Goeker M."/>
        </authorList>
    </citation>
    <scope>NUCLEOTIDE SEQUENCE [LARGE SCALE GENOMIC DNA]</scope>
    <source>
        <strain evidence="9 10">DSM 16268</strain>
    </source>
</reference>
<sequence>MFVPFHDRNPLRHIRHAYVTRAIVVVNVLIFLFYQHAGAEDATLASVVSFGLIPSTLTGVHIRPDTAFGLAEPLTLVTYSFLHADFWHLAGNMLFLWVLGDNVEDATGHLRFVLFYLLCVVGGGLAHVFALPGSDAALIGASGGVAGVIAAYLLLHPRVRIWVLLLFRFPLPLPTFVVLGFWVLWQIWMIAFGPADDVSWVTHMGGLATGALAILVLKRRGVPLFARDDALVVPPAVVD</sequence>
<proteinExistence type="inferred from homology"/>
<protein>
    <submittedName>
        <fullName evidence="9">Membrane associated rhomboid family serine protease</fullName>
    </submittedName>
</protein>
<comment type="caution">
    <text evidence="9">The sequence shown here is derived from an EMBL/GenBank/DDBJ whole genome shotgun (WGS) entry which is preliminary data.</text>
</comment>
<dbReference type="SUPFAM" id="SSF144091">
    <property type="entry name" value="Rhomboid-like"/>
    <property type="match status" value="1"/>
</dbReference>
<organism evidence="9 10">
    <name type="scientific">Prosthecomicrobium pneumaticum</name>
    <dbReference type="NCBI Taxonomy" id="81895"/>
    <lineage>
        <taxon>Bacteria</taxon>
        <taxon>Pseudomonadati</taxon>
        <taxon>Pseudomonadota</taxon>
        <taxon>Alphaproteobacteria</taxon>
        <taxon>Hyphomicrobiales</taxon>
        <taxon>Kaistiaceae</taxon>
        <taxon>Prosthecomicrobium</taxon>
    </lineage>
</organism>
<name>A0A7W9FN28_9HYPH</name>
<feature type="transmembrane region" description="Helical" evidence="7">
    <location>
        <begin position="136"/>
        <end position="155"/>
    </location>
</feature>
<evidence type="ECO:0000256" key="3">
    <source>
        <dbReference type="ARBA" id="ARBA00022692"/>
    </source>
</evidence>
<keyword evidence="9" id="KW-0645">Protease</keyword>
<dbReference type="Proteomes" id="UP000523821">
    <property type="component" value="Unassembled WGS sequence"/>
</dbReference>
<feature type="transmembrane region" description="Helical" evidence="7">
    <location>
        <begin position="162"/>
        <end position="188"/>
    </location>
</feature>